<comment type="cofactor">
    <cofactor evidence="7">
        <name>heme</name>
        <dbReference type="ChEBI" id="CHEBI:30413"/>
    </cofactor>
</comment>
<keyword evidence="5 7" id="KW-0408">Iron</keyword>
<proteinExistence type="inferred from homology"/>
<evidence type="ECO:0000256" key="8">
    <source>
        <dbReference type="RuleBase" id="RU000461"/>
    </source>
</evidence>
<dbReference type="EMBL" id="AWUE01019366">
    <property type="protein sequence ID" value="OMO74058.1"/>
    <property type="molecule type" value="Genomic_DNA"/>
</dbReference>
<dbReference type="PROSITE" id="PS00086">
    <property type="entry name" value="CYTOCHROME_P450"/>
    <property type="match status" value="1"/>
</dbReference>
<dbReference type="Gene3D" id="1.10.630.10">
    <property type="entry name" value="Cytochrome P450"/>
    <property type="match status" value="2"/>
</dbReference>
<evidence type="ECO:0000313" key="9">
    <source>
        <dbReference type="EMBL" id="OMO74058.1"/>
    </source>
</evidence>
<sequence>MAGDITTYNYVSYVWAPYGSLWRNLRRLSVVEIFSSNTIQMVSYIWEEEISNFVRHLFKVSANGTKSRVDLNYLFRLLATNVMLLVVAGNRCVDEAAFYEFSRVFFPSLGTNICDFFPVLRWIGFKEIEKNMREMHRRRDEYIQNLVNEIRLRNGIIKGEKKNNPSLIEKLLSFQQEDPKFCSNDVIKSLALALKKVREEIISHVGKERLLNESDLAKLPYLCCVVKETLRLYPPAPTLLPHYASQDCEVGGYEIPKGTMLIVNAWAIHRDPSIWEEPTKFKPERFEASFEEKEGKFLPFGLGRRACPGATMGIRLIMLALGAAIHSFEWERVGPEMVDMSVDNGLTISRARPLEAMCSPWPDFNNLLSEL</sequence>
<dbReference type="InterPro" id="IPR001128">
    <property type="entry name" value="Cyt_P450"/>
</dbReference>
<keyword evidence="6 8" id="KW-0503">Monooxygenase</keyword>
<dbReference type="OrthoDB" id="1055148at2759"/>
<dbReference type="Pfam" id="PF00067">
    <property type="entry name" value="p450"/>
    <property type="match status" value="2"/>
</dbReference>
<dbReference type="SUPFAM" id="SSF48264">
    <property type="entry name" value="Cytochrome P450"/>
    <property type="match status" value="1"/>
</dbReference>
<evidence type="ECO:0000256" key="1">
    <source>
        <dbReference type="ARBA" id="ARBA00010617"/>
    </source>
</evidence>
<comment type="similarity">
    <text evidence="1 8">Belongs to the cytochrome P450 family.</text>
</comment>
<organism evidence="9 10">
    <name type="scientific">Corchorus olitorius</name>
    <dbReference type="NCBI Taxonomy" id="93759"/>
    <lineage>
        <taxon>Eukaryota</taxon>
        <taxon>Viridiplantae</taxon>
        <taxon>Streptophyta</taxon>
        <taxon>Embryophyta</taxon>
        <taxon>Tracheophyta</taxon>
        <taxon>Spermatophyta</taxon>
        <taxon>Magnoliopsida</taxon>
        <taxon>eudicotyledons</taxon>
        <taxon>Gunneridae</taxon>
        <taxon>Pentapetalae</taxon>
        <taxon>rosids</taxon>
        <taxon>malvids</taxon>
        <taxon>Malvales</taxon>
        <taxon>Malvaceae</taxon>
        <taxon>Grewioideae</taxon>
        <taxon>Apeibeae</taxon>
        <taxon>Corchorus</taxon>
    </lineage>
</organism>
<evidence type="ECO:0000256" key="5">
    <source>
        <dbReference type="ARBA" id="ARBA00023004"/>
    </source>
</evidence>
<name>A0A1R3HUS8_9ROSI</name>
<keyword evidence="3 7" id="KW-0479">Metal-binding</keyword>
<feature type="binding site" description="axial binding residue" evidence="7">
    <location>
        <position position="307"/>
    </location>
    <ligand>
        <name>heme</name>
        <dbReference type="ChEBI" id="CHEBI:30413"/>
    </ligand>
    <ligandPart>
        <name>Fe</name>
        <dbReference type="ChEBI" id="CHEBI:18248"/>
    </ligandPart>
</feature>
<dbReference type="Proteomes" id="UP000187203">
    <property type="component" value="Unassembled WGS sequence"/>
</dbReference>
<comment type="caution">
    <text evidence="9">The sequence shown here is derived from an EMBL/GenBank/DDBJ whole genome shotgun (WGS) entry which is preliminary data.</text>
</comment>
<protein>
    <submittedName>
        <fullName evidence="9">Cytochrome P450</fullName>
    </submittedName>
</protein>
<keyword evidence="10" id="KW-1185">Reference proteome</keyword>
<evidence type="ECO:0000256" key="2">
    <source>
        <dbReference type="ARBA" id="ARBA00022617"/>
    </source>
</evidence>
<dbReference type="GO" id="GO:0016705">
    <property type="term" value="F:oxidoreductase activity, acting on paired donors, with incorporation or reduction of molecular oxygen"/>
    <property type="evidence" value="ECO:0007669"/>
    <property type="project" value="InterPro"/>
</dbReference>
<dbReference type="InterPro" id="IPR017972">
    <property type="entry name" value="Cyt_P450_CS"/>
</dbReference>
<evidence type="ECO:0000256" key="3">
    <source>
        <dbReference type="ARBA" id="ARBA00022723"/>
    </source>
</evidence>
<reference evidence="10" key="1">
    <citation type="submission" date="2013-09" db="EMBL/GenBank/DDBJ databases">
        <title>Corchorus olitorius genome sequencing.</title>
        <authorList>
            <person name="Alam M."/>
            <person name="Haque M.S."/>
            <person name="Islam M.S."/>
            <person name="Emdad E.M."/>
            <person name="Islam M.M."/>
            <person name="Ahmed B."/>
            <person name="Halim A."/>
            <person name="Hossen Q.M.M."/>
            <person name="Hossain M.Z."/>
            <person name="Ahmed R."/>
            <person name="Khan M.M."/>
            <person name="Islam R."/>
            <person name="Rashid M.M."/>
            <person name="Khan S.A."/>
            <person name="Rahman M.S."/>
            <person name="Alam M."/>
            <person name="Yahiya A.S."/>
            <person name="Khan M.S."/>
            <person name="Azam M.S."/>
            <person name="Haque T."/>
            <person name="Lashkar M.Z.H."/>
            <person name="Akhand A.I."/>
            <person name="Morshed G."/>
            <person name="Roy S."/>
            <person name="Uddin K.S."/>
            <person name="Rabeya T."/>
            <person name="Hossain A.S."/>
            <person name="Chowdhury A."/>
            <person name="Snigdha A.R."/>
            <person name="Mortoza M.S."/>
            <person name="Matin S.A."/>
            <person name="Hoque S.M.E."/>
            <person name="Islam M.K."/>
            <person name="Roy D.K."/>
            <person name="Haider R."/>
            <person name="Moosa M.M."/>
            <person name="Elias S.M."/>
            <person name="Hasan A.M."/>
            <person name="Jahan S."/>
            <person name="Shafiuddin M."/>
            <person name="Mahmood N."/>
            <person name="Shommy N.S."/>
        </authorList>
    </citation>
    <scope>NUCLEOTIDE SEQUENCE [LARGE SCALE GENOMIC DNA]</scope>
    <source>
        <strain evidence="10">cv. O-4</strain>
    </source>
</reference>
<evidence type="ECO:0000256" key="7">
    <source>
        <dbReference type="PIRSR" id="PIRSR602401-1"/>
    </source>
</evidence>
<evidence type="ECO:0000313" key="10">
    <source>
        <dbReference type="Proteomes" id="UP000187203"/>
    </source>
</evidence>
<gene>
    <name evidence="9" type="ORF">COLO4_26728</name>
</gene>
<dbReference type="PANTHER" id="PTHR47947:SF13">
    <property type="entry name" value="CYTOCHROME P450, FAMILY 81, SUBFAMILY K, POLYPEPTIDE 1-RELATED"/>
    <property type="match status" value="1"/>
</dbReference>
<dbReference type="InterPro" id="IPR002401">
    <property type="entry name" value="Cyt_P450_E_grp-I"/>
</dbReference>
<dbReference type="STRING" id="93759.A0A1R3HUS8"/>
<dbReference type="GO" id="GO:0020037">
    <property type="term" value="F:heme binding"/>
    <property type="evidence" value="ECO:0007669"/>
    <property type="project" value="InterPro"/>
</dbReference>
<dbReference type="GO" id="GO:0005506">
    <property type="term" value="F:iron ion binding"/>
    <property type="evidence" value="ECO:0007669"/>
    <property type="project" value="InterPro"/>
</dbReference>
<evidence type="ECO:0000256" key="6">
    <source>
        <dbReference type="ARBA" id="ARBA00023033"/>
    </source>
</evidence>
<dbReference type="InterPro" id="IPR036396">
    <property type="entry name" value="Cyt_P450_sf"/>
</dbReference>
<dbReference type="GO" id="GO:0004497">
    <property type="term" value="F:monooxygenase activity"/>
    <property type="evidence" value="ECO:0007669"/>
    <property type="project" value="UniProtKB-KW"/>
</dbReference>
<dbReference type="PRINTS" id="PR00463">
    <property type="entry name" value="EP450I"/>
</dbReference>
<evidence type="ECO:0000256" key="4">
    <source>
        <dbReference type="ARBA" id="ARBA00023002"/>
    </source>
</evidence>
<accession>A0A1R3HUS8</accession>
<keyword evidence="2 7" id="KW-0349">Heme</keyword>
<dbReference type="InterPro" id="IPR050651">
    <property type="entry name" value="Plant_Cytochrome_P450_Monoox"/>
</dbReference>
<dbReference type="PANTHER" id="PTHR47947">
    <property type="entry name" value="CYTOCHROME P450 82C3-RELATED"/>
    <property type="match status" value="1"/>
</dbReference>
<dbReference type="AlphaFoldDB" id="A0A1R3HUS8"/>
<keyword evidence="4 8" id="KW-0560">Oxidoreductase</keyword>